<evidence type="ECO:0000256" key="4">
    <source>
        <dbReference type="ARBA" id="ARBA00022737"/>
    </source>
</evidence>
<dbReference type="PROSITE" id="PS51263">
    <property type="entry name" value="ADF_H"/>
    <property type="match status" value="1"/>
</dbReference>
<evidence type="ECO:0000313" key="11">
    <source>
        <dbReference type="Proteomes" id="UP001176940"/>
    </source>
</evidence>
<feature type="signal peptide" evidence="8">
    <location>
        <begin position="1"/>
        <end position="23"/>
    </location>
</feature>
<keyword evidence="5" id="KW-0009">Actin-binding</keyword>
<comment type="similarity">
    <text evidence="2">Belongs to the actin-binding proteins ADF family. Twinfilin subfamily.</text>
</comment>
<dbReference type="EMBL" id="CAUEEQ010000403">
    <property type="protein sequence ID" value="CAJ0916743.1"/>
    <property type="molecule type" value="Genomic_DNA"/>
</dbReference>
<name>A0ABN9KSF4_9NEOB</name>
<dbReference type="PANTHER" id="PTHR13759:SF8">
    <property type="entry name" value="TWINFILIN-1"/>
    <property type="match status" value="1"/>
</dbReference>
<organism evidence="10 11">
    <name type="scientific">Ranitomeya imitator</name>
    <name type="common">mimic poison frog</name>
    <dbReference type="NCBI Taxonomy" id="111125"/>
    <lineage>
        <taxon>Eukaryota</taxon>
        <taxon>Metazoa</taxon>
        <taxon>Chordata</taxon>
        <taxon>Craniata</taxon>
        <taxon>Vertebrata</taxon>
        <taxon>Euteleostomi</taxon>
        <taxon>Amphibia</taxon>
        <taxon>Batrachia</taxon>
        <taxon>Anura</taxon>
        <taxon>Neobatrachia</taxon>
        <taxon>Hyloidea</taxon>
        <taxon>Dendrobatidae</taxon>
        <taxon>Dendrobatinae</taxon>
        <taxon>Ranitomeya</taxon>
    </lineage>
</organism>
<evidence type="ECO:0000256" key="2">
    <source>
        <dbReference type="ARBA" id="ARBA00009557"/>
    </source>
</evidence>
<proteinExistence type="inferred from homology"/>
<accession>A0ABN9KSF4</accession>
<keyword evidence="3" id="KW-0963">Cytoplasm</keyword>
<dbReference type="InterPro" id="IPR002108">
    <property type="entry name" value="ADF-H"/>
</dbReference>
<reference evidence="10" key="1">
    <citation type="submission" date="2023-07" db="EMBL/GenBank/DDBJ databases">
        <authorList>
            <person name="Stuckert A."/>
        </authorList>
    </citation>
    <scope>NUCLEOTIDE SEQUENCE</scope>
</reference>
<evidence type="ECO:0000256" key="7">
    <source>
        <dbReference type="ARBA" id="ARBA00040325"/>
    </source>
</evidence>
<keyword evidence="4" id="KW-0677">Repeat</keyword>
<evidence type="ECO:0000313" key="10">
    <source>
        <dbReference type="EMBL" id="CAJ0916743.1"/>
    </source>
</evidence>
<evidence type="ECO:0000256" key="3">
    <source>
        <dbReference type="ARBA" id="ARBA00022490"/>
    </source>
</evidence>
<dbReference type="Proteomes" id="UP001176940">
    <property type="component" value="Unassembled WGS sequence"/>
</dbReference>
<keyword evidence="8" id="KW-0732">Signal</keyword>
<comment type="caution">
    <text evidence="10">The sequence shown here is derived from an EMBL/GenBank/DDBJ whole genome shotgun (WGS) entry which is preliminary data.</text>
</comment>
<dbReference type="Gene3D" id="3.40.20.10">
    <property type="entry name" value="Severin"/>
    <property type="match status" value="1"/>
</dbReference>
<dbReference type="CDD" id="cd11285">
    <property type="entry name" value="ADF_Twf-N_like"/>
    <property type="match status" value="1"/>
</dbReference>
<gene>
    <name evidence="10" type="ORF">RIMI_LOCUS355951</name>
</gene>
<evidence type="ECO:0000256" key="1">
    <source>
        <dbReference type="ARBA" id="ARBA00004245"/>
    </source>
</evidence>
<sequence length="171" mass="19701">MWFYYDIKVILKLLTYLFLPTASEDVQETFAKARNGKYRLLKLDIDDEELMVSTSEEPAGSWDQDYDDFVLPLLEDKQPCYILYRLDSRNAQGYEWIFIAWSPDYSHVRQKMLYAATRATVKKEFGGGHIKDEIFGTTKLPFSALSSATPVPQHHFVTTTSDCGNGHKRSV</sequence>
<evidence type="ECO:0000256" key="6">
    <source>
        <dbReference type="ARBA" id="ARBA00023212"/>
    </source>
</evidence>
<dbReference type="SMART" id="SM00102">
    <property type="entry name" value="ADF"/>
    <property type="match status" value="1"/>
</dbReference>
<evidence type="ECO:0000256" key="5">
    <source>
        <dbReference type="ARBA" id="ARBA00023203"/>
    </source>
</evidence>
<comment type="subcellular location">
    <subcellularLocation>
        <location evidence="1">Cytoplasm</location>
        <location evidence="1">Cytoskeleton</location>
    </subcellularLocation>
</comment>
<feature type="domain" description="ADF-H" evidence="9">
    <location>
        <begin position="18"/>
        <end position="150"/>
    </location>
</feature>
<dbReference type="Pfam" id="PF00241">
    <property type="entry name" value="Cofilin_ADF"/>
    <property type="match status" value="1"/>
</dbReference>
<keyword evidence="6" id="KW-0206">Cytoskeleton</keyword>
<evidence type="ECO:0000256" key="8">
    <source>
        <dbReference type="SAM" id="SignalP"/>
    </source>
</evidence>
<dbReference type="InterPro" id="IPR028458">
    <property type="entry name" value="Twinfilin"/>
</dbReference>
<dbReference type="PANTHER" id="PTHR13759">
    <property type="entry name" value="TWINFILIN"/>
    <property type="match status" value="1"/>
</dbReference>
<feature type="chain" id="PRO_5046295267" description="Twinfilin-1" evidence="8">
    <location>
        <begin position="24"/>
        <end position="171"/>
    </location>
</feature>
<evidence type="ECO:0000259" key="9">
    <source>
        <dbReference type="PROSITE" id="PS51263"/>
    </source>
</evidence>
<protein>
    <recommendedName>
        <fullName evidence="7">Twinfilin-1</fullName>
    </recommendedName>
</protein>
<dbReference type="SUPFAM" id="SSF55753">
    <property type="entry name" value="Actin depolymerizing proteins"/>
    <property type="match status" value="1"/>
</dbReference>
<keyword evidence="11" id="KW-1185">Reference proteome</keyword>
<dbReference type="InterPro" id="IPR029006">
    <property type="entry name" value="ADF-H/Gelsolin-like_dom_sf"/>
</dbReference>